<dbReference type="Pfam" id="PF00072">
    <property type="entry name" value="Response_reg"/>
    <property type="match status" value="1"/>
</dbReference>
<dbReference type="InterPro" id="IPR005467">
    <property type="entry name" value="His_kinase_dom"/>
</dbReference>
<comment type="catalytic activity">
    <reaction evidence="1">
        <text>ATP + protein L-histidine = ADP + protein N-phospho-L-histidine.</text>
        <dbReference type="EC" id="2.7.13.3"/>
    </reaction>
</comment>
<evidence type="ECO:0000256" key="1">
    <source>
        <dbReference type="ARBA" id="ARBA00000085"/>
    </source>
</evidence>
<dbReference type="InterPro" id="IPR003594">
    <property type="entry name" value="HATPase_dom"/>
</dbReference>
<feature type="domain" description="HTH araC/xylS-type" evidence="9">
    <location>
        <begin position="894"/>
        <end position="993"/>
    </location>
</feature>
<dbReference type="InterPro" id="IPR009057">
    <property type="entry name" value="Homeodomain-like_sf"/>
</dbReference>
<dbReference type="SUPFAM" id="SSF55874">
    <property type="entry name" value="ATPase domain of HSP90 chaperone/DNA topoisomerase II/histidine kinase"/>
    <property type="match status" value="1"/>
</dbReference>
<dbReference type="InterPro" id="IPR011006">
    <property type="entry name" value="CheY-like_superfamily"/>
</dbReference>
<feature type="domain" description="Response regulatory" evidence="11">
    <location>
        <begin position="747"/>
        <end position="862"/>
    </location>
</feature>
<dbReference type="InterPro" id="IPR018060">
    <property type="entry name" value="HTH_AraC"/>
</dbReference>
<dbReference type="PRINTS" id="PR00032">
    <property type="entry name" value="HTHARAC"/>
</dbReference>
<dbReference type="CDD" id="cd00075">
    <property type="entry name" value="HATPase"/>
    <property type="match status" value="1"/>
</dbReference>
<dbReference type="GO" id="GO:0003700">
    <property type="term" value="F:DNA-binding transcription factor activity"/>
    <property type="evidence" value="ECO:0007669"/>
    <property type="project" value="InterPro"/>
</dbReference>
<evidence type="ECO:0000256" key="3">
    <source>
        <dbReference type="ARBA" id="ARBA00022553"/>
    </source>
</evidence>
<evidence type="ECO:0000256" key="2">
    <source>
        <dbReference type="ARBA" id="ARBA00012438"/>
    </source>
</evidence>
<feature type="domain" description="Histidine kinase" evidence="10">
    <location>
        <begin position="492"/>
        <end position="704"/>
    </location>
</feature>
<evidence type="ECO:0000256" key="8">
    <source>
        <dbReference type="SAM" id="Phobius"/>
    </source>
</evidence>
<dbReference type="InterPro" id="IPR036097">
    <property type="entry name" value="HisK_dim/P_sf"/>
</dbReference>
<dbReference type="SUPFAM" id="SSF46689">
    <property type="entry name" value="Homeodomain-like"/>
    <property type="match status" value="1"/>
</dbReference>
<reference evidence="12 13" key="1">
    <citation type="submission" date="2020-09" db="EMBL/GenBank/DDBJ databases">
        <title>Sinomicrobium weinanense sp. nov., a halophilic bacteria isolated from saline-alkali soil.</title>
        <authorList>
            <person name="Wu P."/>
            <person name="Ren H."/>
            <person name="Mei Y."/>
            <person name="Liang Y."/>
            <person name="Chen Z."/>
        </authorList>
    </citation>
    <scope>NUCLEOTIDE SEQUENCE [LARGE SCALE GENOMIC DNA]</scope>
    <source>
        <strain evidence="12 13">FJxs</strain>
    </source>
</reference>
<dbReference type="PROSITE" id="PS50110">
    <property type="entry name" value="RESPONSE_REGULATORY"/>
    <property type="match status" value="1"/>
</dbReference>
<dbReference type="SMART" id="SM00342">
    <property type="entry name" value="HTH_ARAC"/>
    <property type="match status" value="1"/>
</dbReference>
<dbReference type="CDD" id="cd17574">
    <property type="entry name" value="REC_OmpR"/>
    <property type="match status" value="1"/>
</dbReference>
<dbReference type="Gene3D" id="1.25.40.10">
    <property type="entry name" value="Tetratricopeptide repeat domain"/>
    <property type="match status" value="2"/>
</dbReference>
<evidence type="ECO:0000259" key="9">
    <source>
        <dbReference type="PROSITE" id="PS01124"/>
    </source>
</evidence>
<evidence type="ECO:0000259" key="10">
    <source>
        <dbReference type="PROSITE" id="PS50109"/>
    </source>
</evidence>
<dbReference type="EMBL" id="JACVDC010000003">
    <property type="protein sequence ID" value="MBC9794745.1"/>
    <property type="molecule type" value="Genomic_DNA"/>
</dbReference>
<dbReference type="GO" id="GO:0000155">
    <property type="term" value="F:phosphorelay sensor kinase activity"/>
    <property type="evidence" value="ECO:0007669"/>
    <property type="project" value="InterPro"/>
</dbReference>
<keyword evidence="3 7" id="KW-0597">Phosphoprotein</keyword>
<keyword evidence="4" id="KW-0805">Transcription regulation</keyword>
<evidence type="ECO:0000313" key="12">
    <source>
        <dbReference type="EMBL" id="MBC9794745.1"/>
    </source>
</evidence>
<gene>
    <name evidence="12" type="ORF">IBL28_02100</name>
</gene>
<keyword evidence="8" id="KW-0812">Transmembrane</keyword>
<dbReference type="SMART" id="SM00448">
    <property type="entry name" value="REC"/>
    <property type="match status" value="1"/>
</dbReference>
<dbReference type="InterPro" id="IPR020449">
    <property type="entry name" value="Tscrpt_reg_AraC-type_HTH"/>
</dbReference>
<keyword evidence="8" id="KW-1133">Transmembrane helix</keyword>
<dbReference type="Gene3D" id="1.10.10.60">
    <property type="entry name" value="Homeodomain-like"/>
    <property type="match status" value="1"/>
</dbReference>
<dbReference type="RefSeq" id="WP_187963904.1">
    <property type="nucleotide sequence ID" value="NZ_JACVDC010000003.1"/>
</dbReference>
<dbReference type="InterPro" id="IPR011990">
    <property type="entry name" value="TPR-like_helical_dom_sf"/>
</dbReference>
<dbReference type="SMART" id="SM00388">
    <property type="entry name" value="HisKA"/>
    <property type="match status" value="1"/>
</dbReference>
<evidence type="ECO:0000259" key="11">
    <source>
        <dbReference type="PROSITE" id="PS50110"/>
    </source>
</evidence>
<dbReference type="Pfam" id="PF12833">
    <property type="entry name" value="HTH_18"/>
    <property type="match status" value="1"/>
</dbReference>
<dbReference type="Proteomes" id="UP000653730">
    <property type="component" value="Unassembled WGS sequence"/>
</dbReference>
<dbReference type="AlphaFoldDB" id="A0A926JNV0"/>
<dbReference type="SUPFAM" id="SSF47384">
    <property type="entry name" value="Homodimeric domain of signal transducing histidine kinase"/>
    <property type="match status" value="1"/>
</dbReference>
<evidence type="ECO:0000313" key="13">
    <source>
        <dbReference type="Proteomes" id="UP000653730"/>
    </source>
</evidence>
<dbReference type="InterPro" id="IPR003661">
    <property type="entry name" value="HisK_dim/P_dom"/>
</dbReference>
<dbReference type="GO" id="GO:0043565">
    <property type="term" value="F:sequence-specific DNA binding"/>
    <property type="evidence" value="ECO:0007669"/>
    <property type="project" value="InterPro"/>
</dbReference>
<sequence>MSNCPDVHTKYLLAINLVLWGCMMSMAQTSHKLDSIKNIIATTENDSIRIEAYNDFFPYWIHKNLDSSRFYTEKGYEHAKKTGIPKGIADLSVFTAYVDIRRENYKQAHQILDEAYKLLKKDGSYKPGEFHVLNWKSSIYFEEGKTDSAKHVLKEIVEASASEFPQNTLLAYSRMGDIAASERNFHEAIGYYLKVDSLCMAYNREGASYCNSSLANIGVIFKEELLQLDKGLEYLSRGRQGYAEKGEDILVYEIDIEIAEIYFIRKQYEKAESLLKLALEFFREQEIAKNSAAALNVLGKVYLLSDRYDETAVVLQEEYELGVKNKDTFHMASALIHKGMLSTRKGSYTAAENQLKEGAGLASRMENNYLEEVAYKGLTQLYHSREDYKNAFLSQEKWYGLQIEKEKKINQSELSELETRYQTGKKKQEIALLTARNKLVGQQKKTQKIIFTAISGILLLGAVSIFILYKNREKTTKKLKELDRIKTRFFSNLSHEFRTPLTLISGPVEHQLSKKGLSSDDELDFRLIQRNANRIMELIDQLLELARLDAGGRKPAVGYYNLELFIRQLLEPFQYLADKQQIRFQYNITGIKMAWFDREILYKVLSNLFSNAVKYTDRNGYVKVEVMQKGRDAVFRVTNTGSQLDKTDIEHIFTRFYQSDTNSGGVGIGLSLVKELVSVNRGDIAVAKNKNGEVCFRVSLPVVREAFSEDEIAEHYPAEEAQPFSGMEHKDSKISNGRDIFADDNPLLLIVDDNADICLFVENIFKQDYRVIKAGNGQEGIDKALKAVPDVIISDIMMPVKDGIYLANTLKNDERTSHIPIILLTAKSGNNNEISGLKTGADAYIVKPFQQEKLRVLIENLLKNRQLVQQQFRNTGLLSTTTAKVSPKDHVFIKRLKEVLAKNLTEPVFNAANFGEAMCMSRMQLHRKLKALTGQSATEFIKDQRLRLAAQLLKKSGVSISEVAYRVGFNQPAYFATCFKEAYKVSPSEYGERNNIDN</sequence>
<dbReference type="SUPFAM" id="SSF52172">
    <property type="entry name" value="CheY-like"/>
    <property type="match status" value="1"/>
</dbReference>
<dbReference type="InterPro" id="IPR001789">
    <property type="entry name" value="Sig_transdc_resp-reg_receiver"/>
</dbReference>
<dbReference type="Pfam" id="PF00512">
    <property type="entry name" value="HisKA"/>
    <property type="match status" value="1"/>
</dbReference>
<keyword evidence="5" id="KW-0238">DNA-binding</keyword>
<dbReference type="PANTHER" id="PTHR43547">
    <property type="entry name" value="TWO-COMPONENT HISTIDINE KINASE"/>
    <property type="match status" value="1"/>
</dbReference>
<dbReference type="SMART" id="SM00387">
    <property type="entry name" value="HATPase_c"/>
    <property type="match status" value="1"/>
</dbReference>
<keyword evidence="13" id="KW-1185">Reference proteome</keyword>
<dbReference type="Pfam" id="PF02518">
    <property type="entry name" value="HATPase_c"/>
    <property type="match status" value="1"/>
</dbReference>
<evidence type="ECO:0000256" key="4">
    <source>
        <dbReference type="ARBA" id="ARBA00023015"/>
    </source>
</evidence>
<keyword evidence="6" id="KW-0804">Transcription</keyword>
<dbReference type="PROSITE" id="PS50109">
    <property type="entry name" value="HIS_KIN"/>
    <property type="match status" value="1"/>
</dbReference>
<dbReference type="InterPro" id="IPR018062">
    <property type="entry name" value="HTH_AraC-typ_CS"/>
</dbReference>
<dbReference type="PROSITE" id="PS00041">
    <property type="entry name" value="HTH_ARAC_FAMILY_1"/>
    <property type="match status" value="1"/>
</dbReference>
<feature type="transmembrane region" description="Helical" evidence="8">
    <location>
        <begin position="449"/>
        <end position="469"/>
    </location>
</feature>
<dbReference type="SUPFAM" id="SSF48452">
    <property type="entry name" value="TPR-like"/>
    <property type="match status" value="2"/>
</dbReference>
<evidence type="ECO:0000256" key="5">
    <source>
        <dbReference type="ARBA" id="ARBA00023125"/>
    </source>
</evidence>
<comment type="caution">
    <text evidence="12">The sequence shown here is derived from an EMBL/GenBank/DDBJ whole genome shotgun (WGS) entry which is preliminary data.</text>
</comment>
<dbReference type="EC" id="2.7.13.3" evidence="2"/>
<feature type="modified residue" description="4-aspartylphosphate" evidence="7">
    <location>
        <position position="795"/>
    </location>
</feature>
<dbReference type="FunFam" id="1.10.287.130:FF:000045">
    <property type="entry name" value="Two-component system sensor histidine kinase/response regulator"/>
    <property type="match status" value="1"/>
</dbReference>
<dbReference type="Gene3D" id="1.10.287.130">
    <property type="match status" value="1"/>
</dbReference>
<protein>
    <recommendedName>
        <fullName evidence="2">histidine kinase</fullName>
        <ecNumber evidence="2">2.7.13.3</ecNumber>
    </recommendedName>
</protein>
<dbReference type="PROSITE" id="PS01124">
    <property type="entry name" value="HTH_ARAC_FAMILY_2"/>
    <property type="match status" value="1"/>
</dbReference>
<dbReference type="Gene3D" id="3.40.50.2300">
    <property type="match status" value="1"/>
</dbReference>
<keyword evidence="8" id="KW-0472">Membrane</keyword>
<dbReference type="InterPro" id="IPR036890">
    <property type="entry name" value="HATPase_C_sf"/>
</dbReference>
<organism evidence="12 13">
    <name type="scientific">Sinomicrobium weinanense</name>
    <dbReference type="NCBI Taxonomy" id="2842200"/>
    <lineage>
        <taxon>Bacteria</taxon>
        <taxon>Pseudomonadati</taxon>
        <taxon>Bacteroidota</taxon>
        <taxon>Flavobacteriia</taxon>
        <taxon>Flavobacteriales</taxon>
        <taxon>Flavobacteriaceae</taxon>
        <taxon>Sinomicrobium</taxon>
    </lineage>
</organism>
<evidence type="ECO:0000256" key="7">
    <source>
        <dbReference type="PROSITE-ProRule" id="PRU00169"/>
    </source>
</evidence>
<name>A0A926JNV0_9FLAO</name>
<proteinExistence type="predicted"/>
<dbReference type="Gene3D" id="3.30.565.10">
    <property type="entry name" value="Histidine kinase-like ATPase, C-terminal domain"/>
    <property type="match status" value="1"/>
</dbReference>
<dbReference type="CDD" id="cd00082">
    <property type="entry name" value="HisKA"/>
    <property type="match status" value="1"/>
</dbReference>
<evidence type="ECO:0000256" key="6">
    <source>
        <dbReference type="ARBA" id="ARBA00023163"/>
    </source>
</evidence>
<dbReference type="PANTHER" id="PTHR43547:SF2">
    <property type="entry name" value="HYBRID SIGNAL TRANSDUCTION HISTIDINE KINASE C"/>
    <property type="match status" value="1"/>
</dbReference>
<accession>A0A926JNV0</accession>